<evidence type="ECO:0000313" key="1">
    <source>
        <dbReference type="EMBL" id="AUD07093.1"/>
    </source>
</evidence>
<organism evidence="1 2">
    <name type="scientific">Spirosoma pollinicola</name>
    <dbReference type="NCBI Taxonomy" id="2057025"/>
    <lineage>
        <taxon>Bacteria</taxon>
        <taxon>Pseudomonadati</taxon>
        <taxon>Bacteroidota</taxon>
        <taxon>Cytophagia</taxon>
        <taxon>Cytophagales</taxon>
        <taxon>Cytophagaceae</taxon>
        <taxon>Spirosoma</taxon>
    </lineage>
</organism>
<dbReference type="EMBL" id="CP025096">
    <property type="protein sequence ID" value="AUD07093.1"/>
    <property type="molecule type" value="Genomic_DNA"/>
</dbReference>
<evidence type="ECO:0000313" key="2">
    <source>
        <dbReference type="Proteomes" id="UP000232883"/>
    </source>
</evidence>
<keyword evidence="2" id="KW-1185">Reference proteome</keyword>
<proteinExistence type="predicted"/>
<dbReference type="Gene3D" id="3.40.50.2300">
    <property type="match status" value="1"/>
</dbReference>
<dbReference type="KEGG" id="spir:CWM47_37910"/>
<protein>
    <submittedName>
        <fullName evidence="1">Uncharacterized protein</fullName>
    </submittedName>
</protein>
<dbReference type="OrthoDB" id="982773at2"/>
<dbReference type="AlphaFoldDB" id="A0A2K8ZB44"/>
<gene>
    <name evidence="1" type="ORF">CWM47_37910</name>
</gene>
<accession>A0A2K8ZB44</accession>
<dbReference type="Proteomes" id="UP000232883">
    <property type="component" value="Chromosome"/>
</dbReference>
<sequence length="224" mass="26180">MQRCLIIDDDSPHILINECEIEARRLGLSIEFVYFNPRKRVFLKQSDTDTRTVSINFDLVKDNLKETILDQRIDLIICDYSFGDKDLDGFKLLIWLRGQKKKSKLVLYSGHGEFESEFVKDNFSRTPAEIKKLIITNIEEIIPRDDRKGVIFRILKDEKFNLDSTLIHELFKYSDLTFHSTYPDFEGMSLGDIAKEIEAETAKGFYFKENLIQLAVSHMIDLNK</sequence>
<dbReference type="RefSeq" id="WP_100993661.1">
    <property type="nucleotide sequence ID" value="NZ_CP025096.1"/>
</dbReference>
<name>A0A2K8ZB44_9BACT</name>
<reference evidence="1 2" key="1">
    <citation type="submission" date="2017-11" db="EMBL/GenBank/DDBJ databases">
        <title>Taxonomic description and genome sequences of Spirosoma HA7 sp. nov., isolated from pollen microhabitat of Corylus avellana.</title>
        <authorList>
            <person name="Ambika Manirajan B."/>
            <person name="Suarez C."/>
            <person name="Ratering S."/>
            <person name="Geissler-Plaum R."/>
            <person name="Cardinale M."/>
            <person name="Sylvia S."/>
        </authorList>
    </citation>
    <scope>NUCLEOTIDE SEQUENCE [LARGE SCALE GENOMIC DNA]</scope>
    <source>
        <strain evidence="1 2">HA7</strain>
    </source>
</reference>